<reference evidence="11 12" key="1">
    <citation type="submission" date="2020-03" db="EMBL/GenBank/DDBJ databases">
        <title>Dissostichus mawsoni Genome sequencing and assembly.</title>
        <authorList>
            <person name="Park H."/>
        </authorList>
    </citation>
    <scope>NUCLEOTIDE SEQUENCE [LARGE SCALE GENOMIC DNA]</scope>
    <source>
        <strain evidence="11">DM0001</strain>
        <tissue evidence="11">Muscle</tissue>
    </source>
</reference>
<dbReference type="SUPFAM" id="SSF56112">
    <property type="entry name" value="Protein kinase-like (PK-like)"/>
    <property type="match status" value="1"/>
</dbReference>
<dbReference type="PROSITE" id="PS00107">
    <property type="entry name" value="PROTEIN_KINASE_ATP"/>
    <property type="match status" value="1"/>
</dbReference>
<dbReference type="InterPro" id="IPR000719">
    <property type="entry name" value="Prot_kinase_dom"/>
</dbReference>
<accession>A0A7J5YDA5</accession>
<dbReference type="PROSITE" id="PS00108">
    <property type="entry name" value="PROTEIN_KINASE_ST"/>
    <property type="match status" value="1"/>
</dbReference>
<evidence type="ECO:0000313" key="11">
    <source>
        <dbReference type="EMBL" id="KAF3846759.1"/>
    </source>
</evidence>
<comment type="caution">
    <text evidence="11">The sequence shown here is derived from an EMBL/GenBank/DDBJ whole genome shotgun (WGS) entry which is preliminary data.</text>
</comment>
<keyword evidence="3" id="KW-0808">Transferase</keyword>
<feature type="region of interest" description="Disordered" evidence="9">
    <location>
        <begin position="297"/>
        <end position="348"/>
    </location>
</feature>
<dbReference type="Gene3D" id="3.30.200.20">
    <property type="entry name" value="Phosphorylase Kinase, domain 1"/>
    <property type="match status" value="1"/>
</dbReference>
<dbReference type="CDD" id="cd14125">
    <property type="entry name" value="STKc_CK1_delta_epsilon"/>
    <property type="match status" value="1"/>
</dbReference>
<dbReference type="GO" id="GO:0004674">
    <property type="term" value="F:protein serine/threonine kinase activity"/>
    <property type="evidence" value="ECO:0007669"/>
    <property type="project" value="UniProtKB-KW"/>
</dbReference>
<protein>
    <recommendedName>
        <fullName evidence="1">non-specific serine/threonine protein kinase</fullName>
        <ecNumber evidence="1">2.7.11.1</ecNumber>
    </recommendedName>
</protein>
<keyword evidence="4 7" id="KW-0547">Nucleotide-binding</keyword>
<evidence type="ECO:0000256" key="4">
    <source>
        <dbReference type="ARBA" id="ARBA00022741"/>
    </source>
</evidence>
<evidence type="ECO:0000313" key="12">
    <source>
        <dbReference type="Proteomes" id="UP000518266"/>
    </source>
</evidence>
<dbReference type="InterPro" id="IPR050235">
    <property type="entry name" value="CK1_Ser-Thr_kinase"/>
</dbReference>
<dbReference type="PROSITE" id="PS50011">
    <property type="entry name" value="PROTEIN_KINASE_DOM"/>
    <property type="match status" value="1"/>
</dbReference>
<name>A0A7J5YDA5_DISMA</name>
<dbReference type="GO" id="GO:0005737">
    <property type="term" value="C:cytoplasm"/>
    <property type="evidence" value="ECO:0007669"/>
    <property type="project" value="UniProtKB-ARBA"/>
</dbReference>
<dbReference type="Gene3D" id="1.10.510.10">
    <property type="entry name" value="Transferase(Phosphotransferase) domain 1"/>
    <property type="match status" value="1"/>
</dbReference>
<dbReference type="GO" id="GO:0005524">
    <property type="term" value="F:ATP binding"/>
    <property type="evidence" value="ECO:0007669"/>
    <property type="project" value="UniProtKB-UniRule"/>
</dbReference>
<dbReference type="FunFam" id="1.10.510.10:FF:000596">
    <property type="entry name" value="CK1 family protein kinase"/>
    <property type="match status" value="1"/>
</dbReference>
<dbReference type="FunFam" id="3.30.200.20:FF:000538">
    <property type="entry name" value="Putative Casein kinase I"/>
    <property type="match status" value="1"/>
</dbReference>
<evidence type="ECO:0000256" key="5">
    <source>
        <dbReference type="ARBA" id="ARBA00022777"/>
    </source>
</evidence>
<dbReference type="Proteomes" id="UP000518266">
    <property type="component" value="Unassembled WGS sequence"/>
</dbReference>
<evidence type="ECO:0000256" key="8">
    <source>
        <dbReference type="RuleBase" id="RU000304"/>
    </source>
</evidence>
<evidence type="ECO:0000256" key="9">
    <source>
        <dbReference type="SAM" id="MobiDB-lite"/>
    </source>
</evidence>
<dbReference type="InterPro" id="IPR011009">
    <property type="entry name" value="Kinase-like_dom_sf"/>
</dbReference>
<feature type="domain" description="Protein kinase" evidence="10">
    <location>
        <begin position="44"/>
        <end position="360"/>
    </location>
</feature>
<dbReference type="PANTHER" id="PTHR11909">
    <property type="entry name" value="CASEIN KINASE-RELATED"/>
    <property type="match status" value="1"/>
</dbReference>
<comment type="similarity">
    <text evidence="8">Belongs to the protein kinase superfamily.</text>
</comment>
<gene>
    <name evidence="11" type="ORF">F7725_003837</name>
</gene>
<feature type="binding site" evidence="7">
    <location>
        <position position="73"/>
    </location>
    <ligand>
        <name>ATP</name>
        <dbReference type="ChEBI" id="CHEBI:30616"/>
    </ligand>
</feature>
<dbReference type="EMBL" id="JAAKFY010000014">
    <property type="protein sequence ID" value="KAF3846759.1"/>
    <property type="molecule type" value="Genomic_DNA"/>
</dbReference>
<dbReference type="InterPro" id="IPR017441">
    <property type="entry name" value="Protein_kinase_ATP_BS"/>
</dbReference>
<dbReference type="InterPro" id="IPR008271">
    <property type="entry name" value="Ser/Thr_kinase_AS"/>
</dbReference>
<keyword evidence="6 7" id="KW-0067">ATP-binding</keyword>
<evidence type="ECO:0000256" key="2">
    <source>
        <dbReference type="ARBA" id="ARBA00022527"/>
    </source>
</evidence>
<dbReference type="AlphaFoldDB" id="A0A7J5YDA5"/>
<evidence type="ECO:0000256" key="6">
    <source>
        <dbReference type="ARBA" id="ARBA00022840"/>
    </source>
</evidence>
<organism evidence="11 12">
    <name type="scientific">Dissostichus mawsoni</name>
    <name type="common">Antarctic cod</name>
    <dbReference type="NCBI Taxonomy" id="36200"/>
    <lineage>
        <taxon>Eukaryota</taxon>
        <taxon>Metazoa</taxon>
        <taxon>Chordata</taxon>
        <taxon>Craniata</taxon>
        <taxon>Vertebrata</taxon>
        <taxon>Euteleostomi</taxon>
        <taxon>Actinopterygii</taxon>
        <taxon>Neopterygii</taxon>
        <taxon>Teleostei</taxon>
        <taxon>Neoteleostei</taxon>
        <taxon>Acanthomorphata</taxon>
        <taxon>Eupercaria</taxon>
        <taxon>Perciformes</taxon>
        <taxon>Notothenioidei</taxon>
        <taxon>Nototheniidae</taxon>
        <taxon>Dissostichus</taxon>
    </lineage>
</organism>
<keyword evidence="5" id="KW-0418">Kinase</keyword>
<evidence type="ECO:0000259" key="10">
    <source>
        <dbReference type="PROSITE" id="PS50011"/>
    </source>
</evidence>
<dbReference type="OrthoDB" id="5800476at2759"/>
<feature type="compositionally biased region" description="Basic and acidic residues" evidence="9">
    <location>
        <begin position="297"/>
        <end position="309"/>
    </location>
</feature>
<evidence type="ECO:0000256" key="1">
    <source>
        <dbReference type="ARBA" id="ARBA00012513"/>
    </source>
</evidence>
<evidence type="ECO:0000256" key="7">
    <source>
        <dbReference type="PROSITE-ProRule" id="PRU10141"/>
    </source>
</evidence>
<dbReference type="EC" id="2.7.11.1" evidence="1"/>
<evidence type="ECO:0000256" key="3">
    <source>
        <dbReference type="ARBA" id="ARBA00022679"/>
    </source>
</evidence>
<keyword evidence="2 8" id="KW-0723">Serine/threonine-protein kinase</keyword>
<sequence>MRSARIRSHPPLLGLLSTDNHRIRTSTEPALGRTQYRLRVGNKYRLGRKIGSGSFGDIYLGANIATGEEVAIKLECVKTKHPQLHIESKFYKMMQGGVGIPSIKWCGAEGDYNVMVMELLGPSLEDLFNFCSRKFSLKTVLLLADQMISRIEYIHSKNFIHRDVKPDNFLMGLGKKGNLVYIIDFGLAKKYRDARTHQHIPYRENKNLTGTARYASINTHLGIEQSRRDDLESLGYVLMYFNLGSLPWQGLKAATKRQKYERISEKKMSTPIEVLCKGYPSEFSTYLNFCPEDGERAGAGRRAGDDERVAGAPRVSASRGLPPGPLPAAANRVRNGPEQAVSNPASRVQQEHVASCHLSCERERKVSMRLHRGAPANVSSSDLTARHDASRISTSQMIANGPMDLRKWTYISFKDPGKFVTV</sequence>
<dbReference type="Pfam" id="PF00069">
    <property type="entry name" value="Pkinase"/>
    <property type="match status" value="1"/>
</dbReference>
<keyword evidence="12" id="KW-1185">Reference proteome</keyword>
<proteinExistence type="inferred from homology"/>
<dbReference type="SMART" id="SM00220">
    <property type="entry name" value="S_TKc"/>
    <property type="match status" value="1"/>
</dbReference>